<dbReference type="GO" id="GO:0043565">
    <property type="term" value="F:sequence-specific DNA binding"/>
    <property type="evidence" value="ECO:0007669"/>
    <property type="project" value="TreeGrafter"/>
</dbReference>
<dbReference type="AlphaFoldDB" id="A0A3B1AYM1"/>
<dbReference type="InterPro" id="IPR023095">
    <property type="entry name" value="Ade_MeTrfase_dom_2"/>
</dbReference>
<organism evidence="7">
    <name type="scientific">hydrothermal vent metagenome</name>
    <dbReference type="NCBI Taxonomy" id="652676"/>
    <lineage>
        <taxon>unclassified sequences</taxon>
        <taxon>metagenomes</taxon>
        <taxon>ecological metagenomes</taxon>
    </lineage>
</organism>
<keyword evidence="5" id="KW-0949">S-adenosyl-L-methionine</keyword>
<dbReference type="Gene3D" id="3.40.50.150">
    <property type="entry name" value="Vaccinia Virus protein VP39"/>
    <property type="match status" value="1"/>
</dbReference>
<accession>A0A3B1AYM1</accession>
<dbReference type="GO" id="GO:0006298">
    <property type="term" value="P:mismatch repair"/>
    <property type="evidence" value="ECO:0007669"/>
    <property type="project" value="TreeGrafter"/>
</dbReference>
<dbReference type="PANTHER" id="PTHR30481:SF3">
    <property type="entry name" value="DNA ADENINE METHYLASE"/>
    <property type="match status" value="1"/>
</dbReference>
<dbReference type="GO" id="GO:0009007">
    <property type="term" value="F:site-specific DNA-methyltransferase (adenine-specific) activity"/>
    <property type="evidence" value="ECO:0007669"/>
    <property type="project" value="UniProtKB-EC"/>
</dbReference>
<dbReference type="InterPro" id="IPR012263">
    <property type="entry name" value="M_m6A_EcoRV"/>
</dbReference>
<dbReference type="GO" id="GO:0032259">
    <property type="term" value="P:methylation"/>
    <property type="evidence" value="ECO:0007669"/>
    <property type="project" value="UniProtKB-KW"/>
</dbReference>
<keyword evidence="4 7" id="KW-0808">Transferase</keyword>
<dbReference type="EMBL" id="UOFY01000066">
    <property type="protein sequence ID" value="VAX11176.1"/>
    <property type="molecule type" value="Genomic_DNA"/>
</dbReference>
<evidence type="ECO:0000256" key="6">
    <source>
        <dbReference type="ARBA" id="ARBA00047942"/>
    </source>
</evidence>
<dbReference type="Gene3D" id="1.10.1020.10">
    <property type="entry name" value="Adenine-specific Methyltransferase, Domain 2"/>
    <property type="match status" value="1"/>
</dbReference>
<dbReference type="InterPro" id="IPR012327">
    <property type="entry name" value="MeTrfase_D12"/>
</dbReference>
<keyword evidence="3 7" id="KW-0489">Methyltransferase</keyword>
<dbReference type="SUPFAM" id="SSF53335">
    <property type="entry name" value="S-adenosyl-L-methionine-dependent methyltransferases"/>
    <property type="match status" value="1"/>
</dbReference>
<dbReference type="InterPro" id="IPR002052">
    <property type="entry name" value="DNA_methylase_N6_adenine_CS"/>
</dbReference>
<comment type="similarity">
    <text evidence="1">Belongs to the N(4)/N(6)-methyltransferase family.</text>
</comment>
<dbReference type="PROSITE" id="PS00092">
    <property type="entry name" value="N6_MTASE"/>
    <property type="match status" value="1"/>
</dbReference>
<dbReference type="GO" id="GO:1904047">
    <property type="term" value="F:S-adenosyl-L-methionine binding"/>
    <property type="evidence" value="ECO:0007669"/>
    <property type="project" value="TreeGrafter"/>
</dbReference>
<gene>
    <name evidence="7" type="ORF">MNBD_GAMMA25-1654</name>
</gene>
<evidence type="ECO:0000256" key="5">
    <source>
        <dbReference type="ARBA" id="ARBA00022691"/>
    </source>
</evidence>
<sequence>MDTAVQAKGKIKAQKDSTSIRPFLKWAGNKYRIIDKIKPLLPEGKRLIEPFAGSGALFLNSDYPAYLLCDTNADLIHLYEIIKQEGRTFIQYCKRYFNGSYNNADSYYAQREQFNQINNRRKKAALFLYLNRHGYNGLCRYNKKGGYNVPFGRYTRPYFPEKEMLFFHHKAQSANFKVCSFEESFKLANKDDVIYCDPPYAPLSDTANFTDYSAGGFDLSQQLKLAELAEQHRSNKGTVLISNHDTDFTRKAYQQADTHRHFKVRRNISCKGQKRKMAEEVLALYRS</sequence>
<reference evidence="7" key="1">
    <citation type="submission" date="2018-06" db="EMBL/GenBank/DDBJ databases">
        <authorList>
            <person name="Zhirakovskaya E."/>
        </authorList>
    </citation>
    <scope>NUCLEOTIDE SEQUENCE</scope>
</reference>
<dbReference type="NCBIfam" id="TIGR00571">
    <property type="entry name" value="dam"/>
    <property type="match status" value="1"/>
</dbReference>
<dbReference type="PANTHER" id="PTHR30481">
    <property type="entry name" value="DNA ADENINE METHYLASE"/>
    <property type="match status" value="1"/>
</dbReference>
<dbReference type="GO" id="GO:0009307">
    <property type="term" value="P:DNA restriction-modification system"/>
    <property type="evidence" value="ECO:0007669"/>
    <property type="project" value="InterPro"/>
</dbReference>
<evidence type="ECO:0000256" key="2">
    <source>
        <dbReference type="ARBA" id="ARBA00011900"/>
    </source>
</evidence>
<proteinExistence type="inferred from homology"/>
<evidence type="ECO:0000256" key="1">
    <source>
        <dbReference type="ARBA" id="ARBA00006594"/>
    </source>
</evidence>
<comment type="catalytic activity">
    <reaction evidence="6">
        <text>a 2'-deoxyadenosine in DNA + S-adenosyl-L-methionine = an N(6)-methyl-2'-deoxyadenosine in DNA + S-adenosyl-L-homocysteine + H(+)</text>
        <dbReference type="Rhea" id="RHEA:15197"/>
        <dbReference type="Rhea" id="RHEA-COMP:12418"/>
        <dbReference type="Rhea" id="RHEA-COMP:12419"/>
        <dbReference type="ChEBI" id="CHEBI:15378"/>
        <dbReference type="ChEBI" id="CHEBI:57856"/>
        <dbReference type="ChEBI" id="CHEBI:59789"/>
        <dbReference type="ChEBI" id="CHEBI:90615"/>
        <dbReference type="ChEBI" id="CHEBI:90616"/>
        <dbReference type="EC" id="2.1.1.72"/>
    </reaction>
</comment>
<dbReference type="InterPro" id="IPR029063">
    <property type="entry name" value="SAM-dependent_MTases_sf"/>
</dbReference>
<evidence type="ECO:0000256" key="4">
    <source>
        <dbReference type="ARBA" id="ARBA00022679"/>
    </source>
</evidence>
<evidence type="ECO:0000256" key="3">
    <source>
        <dbReference type="ARBA" id="ARBA00022603"/>
    </source>
</evidence>
<evidence type="ECO:0000313" key="7">
    <source>
        <dbReference type="EMBL" id="VAX11176.1"/>
    </source>
</evidence>
<protein>
    <recommendedName>
        <fullName evidence="2">site-specific DNA-methyltransferase (adenine-specific)</fullName>
        <ecNumber evidence="2">2.1.1.72</ecNumber>
    </recommendedName>
</protein>
<dbReference type="PRINTS" id="PR00505">
    <property type="entry name" value="D12N6MTFRASE"/>
</dbReference>
<name>A0A3B1AYM1_9ZZZZ</name>
<dbReference type="PIRSF" id="PIRSF000398">
    <property type="entry name" value="M_m6A_EcoRV"/>
    <property type="match status" value="1"/>
</dbReference>
<dbReference type="EC" id="2.1.1.72" evidence="2"/>
<dbReference type="Pfam" id="PF02086">
    <property type="entry name" value="MethyltransfD12"/>
    <property type="match status" value="1"/>
</dbReference>